<reference evidence="3 4" key="1">
    <citation type="submission" date="2019-02" db="EMBL/GenBank/DDBJ databases">
        <title>Genome analysis provides insights into bioremediation potentialities and Haloocin production by Natrinema altunense strain 4.1R isolated from Chott Douz in Tunisian desert.</title>
        <authorList>
            <person name="Najjari A."/>
            <person name="Youssef N."/>
            <person name="Ben Dhia O."/>
            <person name="Ferjani R."/>
            <person name="El Hidri D."/>
            <person name="Ouzari H.I."/>
            <person name="Cherif A."/>
        </authorList>
    </citation>
    <scope>NUCLEOTIDE SEQUENCE [LARGE SCALE GENOMIC DNA]</scope>
    <source>
        <strain evidence="3 4">4.1R</strain>
    </source>
</reference>
<organism evidence="3 4">
    <name type="scientific">Natrinema altunense</name>
    <dbReference type="NCBI Taxonomy" id="222984"/>
    <lineage>
        <taxon>Archaea</taxon>
        <taxon>Methanobacteriati</taxon>
        <taxon>Methanobacteriota</taxon>
        <taxon>Stenosarchaea group</taxon>
        <taxon>Halobacteria</taxon>
        <taxon>Halobacteriales</taxon>
        <taxon>Natrialbaceae</taxon>
        <taxon>Natrinema</taxon>
    </lineage>
</organism>
<dbReference type="OrthoDB" id="330490at2157"/>
<accession>A0A482Y0A6</accession>
<feature type="domain" description="HVO-A0261-like N-terminal" evidence="2">
    <location>
        <begin position="10"/>
        <end position="93"/>
    </location>
</feature>
<evidence type="ECO:0000313" key="3">
    <source>
        <dbReference type="EMBL" id="RZH69539.1"/>
    </source>
</evidence>
<sequence length="265" mass="28500">MGDRTGAAIETLEYVARSPTRVRILETLAAEGAVSRDALQAEVDVVRTTLQRNLDGLGERGLLRERDRRYELTSAGALATSAVAKTLDRVDAMVRLRPVLERIPAIELDFDLEGLVDATVVESTTANPYAPIEYHAASLSDAEHVRAVLPAAAAKPLETSREALESGAVFELLVTESVAETLRTEPSVADTFAAMAAAESLSVAVVADEVPFYLGIVDDAVQIGVHDENGLPTALLESTDTRVREWAVDRFEALERRATAMDGAE</sequence>
<dbReference type="RefSeq" id="WP_130170354.1">
    <property type="nucleotide sequence ID" value="NZ_SHMR01000001.1"/>
</dbReference>
<gene>
    <name evidence="3" type="ORF">ELS17_09040</name>
</gene>
<comment type="caution">
    <text evidence="3">The sequence shown here is derived from an EMBL/GenBank/DDBJ whole genome shotgun (WGS) entry which is preliminary data.</text>
</comment>
<dbReference type="SUPFAM" id="SSF46785">
    <property type="entry name" value="Winged helix' DNA-binding domain"/>
    <property type="match status" value="1"/>
</dbReference>
<dbReference type="Gene3D" id="1.10.10.10">
    <property type="entry name" value="Winged helix-like DNA-binding domain superfamily/Winged helix DNA-binding domain"/>
    <property type="match status" value="1"/>
</dbReference>
<evidence type="ECO:0000259" key="2">
    <source>
        <dbReference type="Pfam" id="PF25213"/>
    </source>
</evidence>
<dbReference type="AlphaFoldDB" id="A0A482Y0A6"/>
<dbReference type="InterPro" id="IPR036390">
    <property type="entry name" value="WH_DNA-bd_sf"/>
</dbReference>
<name>A0A482Y0A6_9EURY</name>
<dbReference type="Pfam" id="PF08350">
    <property type="entry name" value="FilR1_middle"/>
    <property type="match status" value="1"/>
</dbReference>
<dbReference type="Proteomes" id="UP000292704">
    <property type="component" value="Unassembled WGS sequence"/>
</dbReference>
<feature type="domain" description="Methanogenesis regulatory protein FilR1 middle" evidence="1">
    <location>
        <begin position="128"/>
        <end position="254"/>
    </location>
</feature>
<proteinExistence type="predicted"/>
<dbReference type="InterPro" id="IPR036388">
    <property type="entry name" value="WH-like_DNA-bd_sf"/>
</dbReference>
<dbReference type="InterPro" id="IPR013561">
    <property type="entry name" value="FilR1_middle_dom"/>
</dbReference>
<dbReference type="InterPro" id="IPR057527">
    <property type="entry name" value="HVO_A0261-like_N"/>
</dbReference>
<dbReference type="EMBL" id="SHMR01000001">
    <property type="protein sequence ID" value="RZH69539.1"/>
    <property type="molecule type" value="Genomic_DNA"/>
</dbReference>
<evidence type="ECO:0000259" key="1">
    <source>
        <dbReference type="Pfam" id="PF08350"/>
    </source>
</evidence>
<protein>
    <submittedName>
        <fullName evidence="3">Transcriptional regulator</fullName>
    </submittedName>
</protein>
<dbReference type="Pfam" id="PF25213">
    <property type="entry name" value="HVO_A0261_N"/>
    <property type="match status" value="1"/>
</dbReference>
<evidence type="ECO:0000313" key="4">
    <source>
        <dbReference type="Proteomes" id="UP000292704"/>
    </source>
</evidence>